<reference evidence="1" key="2">
    <citation type="submission" date="2016-06" db="EMBL/GenBank/DDBJ databases">
        <title>The genome of a short-lived fish provides insights into sex chromosome evolution and the genetic control of aging.</title>
        <authorList>
            <person name="Reichwald K."/>
            <person name="Felder M."/>
            <person name="Petzold A."/>
            <person name="Koch P."/>
            <person name="Groth M."/>
            <person name="Platzer M."/>
        </authorList>
    </citation>
    <scope>NUCLEOTIDE SEQUENCE</scope>
    <source>
        <tissue evidence="1">Brain</tissue>
    </source>
</reference>
<reference evidence="1" key="1">
    <citation type="submission" date="2016-05" db="EMBL/GenBank/DDBJ databases">
        <authorList>
            <person name="Lavstsen T."/>
            <person name="Jespersen J.S."/>
        </authorList>
    </citation>
    <scope>NUCLEOTIDE SEQUENCE</scope>
    <source>
        <tissue evidence="1">Brain</tissue>
    </source>
</reference>
<sequence length="114" mass="12348">SLSTMSGDDHLSGMDVQSFSCDRPLQPEVCLKHWSASCTTLLVSRGEVETSGAMKHLWPPDGAILPFEGLWRFGGRNCVCVSRTCAELVFPVFGGDVITLLPAQGIMGNEVCWC</sequence>
<dbReference type="AlphaFoldDB" id="A0A1A8L0S1"/>
<accession>A0A1A8L0S1</accession>
<feature type="non-terminal residue" evidence="1">
    <location>
        <position position="1"/>
    </location>
</feature>
<dbReference type="EMBL" id="HAEF01001028">
    <property type="protein sequence ID" value="SBR38410.1"/>
    <property type="molecule type" value="Transcribed_RNA"/>
</dbReference>
<proteinExistence type="predicted"/>
<organism evidence="1">
    <name type="scientific">Nothobranchius pienaari</name>
    <dbReference type="NCBI Taxonomy" id="704102"/>
    <lineage>
        <taxon>Eukaryota</taxon>
        <taxon>Metazoa</taxon>
        <taxon>Chordata</taxon>
        <taxon>Craniata</taxon>
        <taxon>Vertebrata</taxon>
        <taxon>Euteleostomi</taxon>
        <taxon>Actinopterygii</taxon>
        <taxon>Neopterygii</taxon>
        <taxon>Teleostei</taxon>
        <taxon>Neoteleostei</taxon>
        <taxon>Acanthomorphata</taxon>
        <taxon>Ovalentaria</taxon>
        <taxon>Atherinomorphae</taxon>
        <taxon>Cyprinodontiformes</taxon>
        <taxon>Nothobranchiidae</taxon>
        <taxon>Nothobranchius</taxon>
    </lineage>
</organism>
<gene>
    <name evidence="1" type="primary">Nfu_g_1_019935</name>
</gene>
<protein>
    <submittedName>
        <fullName evidence="1">Uncharacterized protein</fullName>
    </submittedName>
</protein>
<name>A0A1A8L0S1_9TELE</name>
<evidence type="ECO:0000313" key="1">
    <source>
        <dbReference type="EMBL" id="SBR38410.1"/>
    </source>
</evidence>